<reference evidence="2 3" key="1">
    <citation type="journal article" date="2012" name="Science">
        <title>The Paleozoic origin of enzymatic lignin decomposition reconstructed from 31 fungal genomes.</title>
        <authorList>
            <person name="Floudas D."/>
            <person name="Binder M."/>
            <person name="Riley R."/>
            <person name="Barry K."/>
            <person name="Blanchette R.A."/>
            <person name="Henrissat B."/>
            <person name="Martinez A.T."/>
            <person name="Otillar R."/>
            <person name="Spatafora J.W."/>
            <person name="Yadav J.S."/>
            <person name="Aerts A."/>
            <person name="Benoit I."/>
            <person name="Boyd A."/>
            <person name="Carlson A."/>
            <person name="Copeland A."/>
            <person name="Coutinho P.M."/>
            <person name="de Vries R.P."/>
            <person name="Ferreira P."/>
            <person name="Findley K."/>
            <person name="Foster B."/>
            <person name="Gaskell J."/>
            <person name="Glotzer D."/>
            <person name="Gorecki P."/>
            <person name="Heitman J."/>
            <person name="Hesse C."/>
            <person name="Hori C."/>
            <person name="Igarashi K."/>
            <person name="Jurgens J.A."/>
            <person name="Kallen N."/>
            <person name="Kersten P."/>
            <person name="Kohler A."/>
            <person name="Kuees U."/>
            <person name="Kumar T.K.A."/>
            <person name="Kuo A."/>
            <person name="LaButti K."/>
            <person name="Larrondo L.F."/>
            <person name="Lindquist E."/>
            <person name="Ling A."/>
            <person name="Lombard V."/>
            <person name="Lucas S."/>
            <person name="Lundell T."/>
            <person name="Martin R."/>
            <person name="McLaughlin D.J."/>
            <person name="Morgenstern I."/>
            <person name="Morin E."/>
            <person name="Murat C."/>
            <person name="Nagy L.G."/>
            <person name="Nolan M."/>
            <person name="Ohm R.A."/>
            <person name="Patyshakuliyeva A."/>
            <person name="Rokas A."/>
            <person name="Ruiz-Duenas F.J."/>
            <person name="Sabat G."/>
            <person name="Salamov A."/>
            <person name="Samejima M."/>
            <person name="Schmutz J."/>
            <person name="Slot J.C."/>
            <person name="St John F."/>
            <person name="Stenlid J."/>
            <person name="Sun H."/>
            <person name="Sun S."/>
            <person name="Syed K."/>
            <person name="Tsang A."/>
            <person name="Wiebenga A."/>
            <person name="Young D."/>
            <person name="Pisabarro A."/>
            <person name="Eastwood D.C."/>
            <person name="Martin F."/>
            <person name="Cullen D."/>
            <person name="Grigoriev I.V."/>
            <person name="Hibbett D.S."/>
        </authorList>
    </citation>
    <scope>NUCLEOTIDE SEQUENCE [LARGE SCALE GENOMIC DNA]</scope>
    <source>
        <strain evidence="2 3">MD-104</strain>
    </source>
</reference>
<gene>
    <name evidence="2" type="ORF">WOLCODRAFT_166987</name>
</gene>
<evidence type="ECO:0000313" key="2">
    <source>
        <dbReference type="EMBL" id="PCH36549.1"/>
    </source>
</evidence>
<evidence type="ECO:0000313" key="3">
    <source>
        <dbReference type="Proteomes" id="UP000218811"/>
    </source>
</evidence>
<protein>
    <submittedName>
        <fullName evidence="2">Uncharacterized protein</fullName>
    </submittedName>
</protein>
<sequence>MSPAGKFCNDLMHIPSPRQVPAVAERRPAIAIPAAGLLDPAGNLSLLGSNVTVPAYLLFGSARANASGAAASPSTPLGRRRAHSLSAPCTPAELWPPLMVIAVVRVAHSADSAPAMLLSFSAHTRTTDAPASERSRRASPCPMRAHGECPHRAHARPPLPPLRADAPSPVPPPTIRFAFAFTLRFSPPPGRHAPRCTPHGLLTLLRGQSLPGGDGPHHLKSKVRRHIPAQHSPSPDPGAREIHLCSTFSGNPLTFLPVHAQPDTLTSAWPLSHPASGRVLGSLFLRCALAAPCPRCASHSAGARPTRGFLSCLLCDPSDVFCALGWAMIDDGCRRRIVHGSDVDVSPQVRARTCGLPS</sequence>
<keyword evidence="3" id="KW-1185">Reference proteome</keyword>
<organism evidence="2 3">
    <name type="scientific">Wolfiporia cocos (strain MD-104)</name>
    <name type="common">Brown rot fungus</name>
    <dbReference type="NCBI Taxonomy" id="742152"/>
    <lineage>
        <taxon>Eukaryota</taxon>
        <taxon>Fungi</taxon>
        <taxon>Dikarya</taxon>
        <taxon>Basidiomycota</taxon>
        <taxon>Agaricomycotina</taxon>
        <taxon>Agaricomycetes</taxon>
        <taxon>Polyporales</taxon>
        <taxon>Phaeolaceae</taxon>
        <taxon>Wolfiporia</taxon>
    </lineage>
</organism>
<name>A0A2H3JCU2_WOLCO</name>
<dbReference type="EMBL" id="KB467887">
    <property type="protein sequence ID" value="PCH36549.1"/>
    <property type="molecule type" value="Genomic_DNA"/>
</dbReference>
<accession>A0A2H3JCU2</accession>
<dbReference type="AlphaFoldDB" id="A0A2H3JCU2"/>
<dbReference type="Proteomes" id="UP000218811">
    <property type="component" value="Unassembled WGS sequence"/>
</dbReference>
<feature type="region of interest" description="Disordered" evidence="1">
    <location>
        <begin position="125"/>
        <end position="157"/>
    </location>
</feature>
<proteinExistence type="predicted"/>
<evidence type="ECO:0000256" key="1">
    <source>
        <dbReference type="SAM" id="MobiDB-lite"/>
    </source>
</evidence>